<organism evidence="2 3">
    <name type="scientific">Parathielavia appendiculata</name>
    <dbReference type="NCBI Taxonomy" id="2587402"/>
    <lineage>
        <taxon>Eukaryota</taxon>
        <taxon>Fungi</taxon>
        <taxon>Dikarya</taxon>
        <taxon>Ascomycota</taxon>
        <taxon>Pezizomycotina</taxon>
        <taxon>Sordariomycetes</taxon>
        <taxon>Sordariomycetidae</taxon>
        <taxon>Sordariales</taxon>
        <taxon>Chaetomiaceae</taxon>
        <taxon>Parathielavia</taxon>
    </lineage>
</organism>
<keyword evidence="3" id="KW-1185">Reference proteome</keyword>
<reference evidence="2" key="1">
    <citation type="journal article" date="2023" name="Mol. Phylogenet. Evol.">
        <title>Genome-scale phylogeny and comparative genomics of the fungal order Sordariales.</title>
        <authorList>
            <person name="Hensen N."/>
            <person name="Bonometti L."/>
            <person name="Westerberg I."/>
            <person name="Brannstrom I.O."/>
            <person name="Guillou S."/>
            <person name="Cros-Aarteil S."/>
            <person name="Calhoun S."/>
            <person name="Haridas S."/>
            <person name="Kuo A."/>
            <person name="Mondo S."/>
            <person name="Pangilinan J."/>
            <person name="Riley R."/>
            <person name="LaButti K."/>
            <person name="Andreopoulos B."/>
            <person name="Lipzen A."/>
            <person name="Chen C."/>
            <person name="Yan M."/>
            <person name="Daum C."/>
            <person name="Ng V."/>
            <person name="Clum A."/>
            <person name="Steindorff A."/>
            <person name="Ohm R.A."/>
            <person name="Martin F."/>
            <person name="Silar P."/>
            <person name="Natvig D.O."/>
            <person name="Lalanne C."/>
            <person name="Gautier V."/>
            <person name="Ament-Velasquez S.L."/>
            <person name="Kruys A."/>
            <person name="Hutchinson M.I."/>
            <person name="Powell A.J."/>
            <person name="Barry K."/>
            <person name="Miller A.N."/>
            <person name="Grigoriev I.V."/>
            <person name="Debuchy R."/>
            <person name="Gladieux P."/>
            <person name="Hiltunen Thoren M."/>
            <person name="Johannesson H."/>
        </authorList>
    </citation>
    <scope>NUCLEOTIDE SEQUENCE</scope>
    <source>
        <strain evidence="2">CBS 731.68</strain>
    </source>
</reference>
<protein>
    <submittedName>
        <fullName evidence="2">Uncharacterized protein</fullName>
    </submittedName>
</protein>
<feature type="region of interest" description="Disordered" evidence="1">
    <location>
        <begin position="1"/>
        <end position="78"/>
    </location>
</feature>
<gene>
    <name evidence="2" type="ORF">N657DRAFT_645740</name>
</gene>
<sequence length="78" mass="8249">MDKMKDTVKKGLDKVVKTDMEPREPGKATLDAAMPSQQQPTRTAAGPDPNFTTATDGGNPTGLLGKNAMGQPTNKPRP</sequence>
<name>A0AAN6Z318_9PEZI</name>
<evidence type="ECO:0000256" key="1">
    <source>
        <dbReference type="SAM" id="MobiDB-lite"/>
    </source>
</evidence>
<reference evidence="2" key="2">
    <citation type="submission" date="2023-05" db="EMBL/GenBank/DDBJ databases">
        <authorList>
            <consortium name="Lawrence Berkeley National Laboratory"/>
            <person name="Steindorff A."/>
            <person name="Hensen N."/>
            <person name="Bonometti L."/>
            <person name="Westerberg I."/>
            <person name="Brannstrom I.O."/>
            <person name="Guillou S."/>
            <person name="Cros-Aarteil S."/>
            <person name="Calhoun S."/>
            <person name="Haridas S."/>
            <person name="Kuo A."/>
            <person name="Mondo S."/>
            <person name="Pangilinan J."/>
            <person name="Riley R."/>
            <person name="Labutti K."/>
            <person name="Andreopoulos B."/>
            <person name="Lipzen A."/>
            <person name="Chen C."/>
            <person name="Yanf M."/>
            <person name="Daum C."/>
            <person name="Ng V."/>
            <person name="Clum A."/>
            <person name="Ohm R."/>
            <person name="Martin F."/>
            <person name="Silar P."/>
            <person name="Natvig D."/>
            <person name="Lalanne C."/>
            <person name="Gautier V."/>
            <person name="Ament-Velasquez S.L."/>
            <person name="Kruys A."/>
            <person name="Hutchinson M.I."/>
            <person name="Powell A.J."/>
            <person name="Barry K."/>
            <person name="Miller A.N."/>
            <person name="Grigoriev I.V."/>
            <person name="Debuchy R."/>
            <person name="Gladieux P."/>
            <person name="Thoren M.H."/>
            <person name="Johannesson H."/>
        </authorList>
    </citation>
    <scope>NUCLEOTIDE SEQUENCE</scope>
    <source>
        <strain evidence="2">CBS 731.68</strain>
    </source>
</reference>
<dbReference type="Proteomes" id="UP001302602">
    <property type="component" value="Unassembled WGS sequence"/>
</dbReference>
<proteinExistence type="predicted"/>
<dbReference type="GeneID" id="87829770"/>
<evidence type="ECO:0000313" key="3">
    <source>
        <dbReference type="Proteomes" id="UP001302602"/>
    </source>
</evidence>
<accession>A0AAN6Z318</accession>
<evidence type="ECO:0000313" key="2">
    <source>
        <dbReference type="EMBL" id="KAK4123023.1"/>
    </source>
</evidence>
<dbReference type="RefSeq" id="XP_062646794.1">
    <property type="nucleotide sequence ID" value="XM_062793001.1"/>
</dbReference>
<dbReference type="EMBL" id="MU853229">
    <property type="protein sequence ID" value="KAK4123023.1"/>
    <property type="molecule type" value="Genomic_DNA"/>
</dbReference>
<comment type="caution">
    <text evidence="2">The sequence shown here is derived from an EMBL/GenBank/DDBJ whole genome shotgun (WGS) entry which is preliminary data.</text>
</comment>
<dbReference type="AlphaFoldDB" id="A0AAN6Z318"/>
<feature type="compositionally biased region" description="Basic and acidic residues" evidence="1">
    <location>
        <begin position="1"/>
        <end position="26"/>
    </location>
</feature>